<dbReference type="eggNOG" id="ENOG5030MGD">
    <property type="taxonomic scope" value="Bacteria"/>
</dbReference>
<name>D4KC50_9FIRM</name>
<dbReference type="KEGG" id="fpa:FPR_22260"/>
<reference evidence="3 4" key="1">
    <citation type="submission" date="2010-03" db="EMBL/GenBank/DDBJ databases">
        <title>The genome sequence of Faecalibacterium prausnitzii SL3/3.</title>
        <authorList>
            <consortium name="metaHIT consortium -- http://www.metahit.eu/"/>
            <person name="Pajon A."/>
            <person name="Turner K."/>
            <person name="Parkhill J."/>
            <person name="Duncan S."/>
            <person name="Flint H."/>
        </authorList>
    </citation>
    <scope>NUCLEOTIDE SEQUENCE [LARGE SCALE GENOMIC DNA]</scope>
    <source>
        <strain evidence="3 4">SL3/3</strain>
    </source>
</reference>
<sequence length="523" mass="57970">MSKEYFYSRNICCSEITEHPDHYLAKFVICDFSVNGNQVALNRDTIESWMSTLVGNPLVGKLVVAPKGELDFSGHNMKVVTRKDDDGNEYKTAEFDTDAFGSFQSVGIEKIDDTDFIVASCKIWKRYPKACATILRRIESGTLNTSWEIDVLKAHKGIVGGRMAKIIDDGVFTAHCLLGANVEPAYKCSKLLEVAETDFGLELANAYIEDTKEISNIESNEKEAKNLKLNKDKETQTAQVENPTETEQAEQTVTESTTEPTTPAEPNVQTSEEGGETPPPTEPETGTEPAGEPEPESTTETSSLTGHDLYEKLNEAVVKFNSDMYLVEMFPEDHTIWCKKYGPINDLDYIMFPYTVEGNEVSLGEPQNITLVVSISQVNTKIAELNSTIASLNTELQSAKEEVASLAPYKDQAEKAEAEKAAAELAQKKEDLRQYAISSKMITEAEVSEGGNYASLIENLDETGIKSVIAERCVEAAKKAPTEKKIETSEVHKPESIKLNLNETKYNTTNANKRDAWREYLGK</sequence>
<dbReference type="AlphaFoldDB" id="D4KC50"/>
<evidence type="ECO:0000256" key="1">
    <source>
        <dbReference type="SAM" id="Coils"/>
    </source>
</evidence>
<reference evidence="3 4" key="2">
    <citation type="submission" date="2010-03" db="EMBL/GenBank/DDBJ databases">
        <authorList>
            <person name="Pajon A."/>
        </authorList>
    </citation>
    <scope>NUCLEOTIDE SEQUENCE [LARGE SCALE GENOMIC DNA]</scope>
    <source>
        <strain evidence="3 4">SL3/3</strain>
    </source>
</reference>
<gene>
    <name evidence="3" type="ORF">FPR_22260</name>
</gene>
<dbReference type="RefSeq" id="WP_015537934.1">
    <property type="nucleotide sequence ID" value="NC_021020.1"/>
</dbReference>
<dbReference type="EMBL" id="FP929046">
    <property type="protein sequence ID" value="CBL02413.1"/>
    <property type="molecule type" value="Genomic_DNA"/>
</dbReference>
<evidence type="ECO:0000313" key="3">
    <source>
        <dbReference type="EMBL" id="CBL02413.1"/>
    </source>
</evidence>
<dbReference type="HOGENOM" id="CLU_535050_0_0_9"/>
<dbReference type="Proteomes" id="UP000007059">
    <property type="component" value="Chromosome"/>
</dbReference>
<feature type="region of interest" description="Disordered" evidence="2">
    <location>
        <begin position="225"/>
        <end position="304"/>
    </location>
</feature>
<feature type="compositionally biased region" description="Low complexity" evidence="2">
    <location>
        <begin position="245"/>
        <end position="272"/>
    </location>
</feature>
<accession>D4KC50</accession>
<evidence type="ECO:0000313" key="4">
    <source>
        <dbReference type="Proteomes" id="UP000007059"/>
    </source>
</evidence>
<keyword evidence="1" id="KW-0175">Coiled coil</keyword>
<feature type="coiled-coil region" evidence="1">
    <location>
        <begin position="375"/>
        <end position="438"/>
    </location>
</feature>
<dbReference type="PATRIC" id="fig|657322.3.peg.2148"/>
<protein>
    <submittedName>
        <fullName evidence="3">Uncharacterized protein</fullName>
    </submittedName>
</protein>
<evidence type="ECO:0000256" key="2">
    <source>
        <dbReference type="SAM" id="MobiDB-lite"/>
    </source>
</evidence>
<feature type="compositionally biased region" description="Basic and acidic residues" evidence="2">
    <location>
        <begin position="225"/>
        <end position="235"/>
    </location>
</feature>
<proteinExistence type="predicted"/>
<organism evidence="3 4">
    <name type="scientific">Faecalibacterium prausnitzii SL3/3</name>
    <dbReference type="NCBI Taxonomy" id="657322"/>
    <lineage>
        <taxon>Bacteria</taxon>
        <taxon>Bacillati</taxon>
        <taxon>Bacillota</taxon>
        <taxon>Clostridia</taxon>
        <taxon>Eubacteriales</taxon>
        <taxon>Oscillospiraceae</taxon>
        <taxon>Faecalibacterium</taxon>
    </lineage>
</organism>